<comment type="caution">
    <text evidence="2">The sequence shown here is derived from an EMBL/GenBank/DDBJ whole genome shotgun (WGS) entry which is preliminary data.</text>
</comment>
<evidence type="ECO:0000313" key="3">
    <source>
        <dbReference type="Proteomes" id="UP000053558"/>
    </source>
</evidence>
<dbReference type="GeneID" id="19203559"/>
<protein>
    <submittedName>
        <fullName evidence="2">Uncharacterized protein</fullName>
    </submittedName>
</protein>
<evidence type="ECO:0000313" key="2">
    <source>
        <dbReference type="EMBL" id="EIW78311.1"/>
    </source>
</evidence>
<dbReference type="RefSeq" id="XP_007771369.1">
    <property type="nucleotide sequence ID" value="XM_007773179.1"/>
</dbReference>
<feature type="region of interest" description="Disordered" evidence="1">
    <location>
        <begin position="46"/>
        <end position="76"/>
    </location>
</feature>
<dbReference type="Proteomes" id="UP000053558">
    <property type="component" value="Unassembled WGS sequence"/>
</dbReference>
<accession>A0A5M3MI49</accession>
<dbReference type="KEGG" id="cput:CONPUDRAFT_156307"/>
<keyword evidence="3" id="KW-1185">Reference proteome</keyword>
<gene>
    <name evidence="2" type="ORF">CONPUDRAFT_156307</name>
</gene>
<sequence>MHQVNARMVFKRNNTDVFMETLTDKQHEFLVQTTRQVDASGIEKKRRKELTEHKARTAVKKREAQERFSQRKEKKKQRLDELELILDEKVLDGLNREELDGQWDLHRRDNNTLPAKNSFKLKKNILIALKAQTKITCEALAKQAHVSELRTPASGGSHSGGD</sequence>
<proteinExistence type="predicted"/>
<dbReference type="OMA" id="KITCEAL"/>
<organism evidence="2 3">
    <name type="scientific">Coniophora puteana (strain RWD-64-598)</name>
    <name type="common">Brown rot fungus</name>
    <dbReference type="NCBI Taxonomy" id="741705"/>
    <lineage>
        <taxon>Eukaryota</taxon>
        <taxon>Fungi</taxon>
        <taxon>Dikarya</taxon>
        <taxon>Basidiomycota</taxon>
        <taxon>Agaricomycotina</taxon>
        <taxon>Agaricomycetes</taxon>
        <taxon>Agaricomycetidae</taxon>
        <taxon>Boletales</taxon>
        <taxon>Coniophorineae</taxon>
        <taxon>Coniophoraceae</taxon>
        <taxon>Coniophora</taxon>
    </lineage>
</organism>
<feature type="compositionally biased region" description="Basic and acidic residues" evidence="1">
    <location>
        <begin position="49"/>
        <end position="71"/>
    </location>
</feature>
<evidence type="ECO:0000256" key="1">
    <source>
        <dbReference type="SAM" id="MobiDB-lite"/>
    </source>
</evidence>
<name>A0A5M3MI49_CONPW</name>
<dbReference type="OrthoDB" id="3013323at2759"/>
<dbReference type="AlphaFoldDB" id="A0A5M3MI49"/>
<dbReference type="EMBL" id="JH711582">
    <property type="protein sequence ID" value="EIW78311.1"/>
    <property type="molecule type" value="Genomic_DNA"/>
</dbReference>
<reference evidence="3" key="1">
    <citation type="journal article" date="2012" name="Science">
        <title>The Paleozoic origin of enzymatic lignin decomposition reconstructed from 31 fungal genomes.</title>
        <authorList>
            <person name="Floudas D."/>
            <person name="Binder M."/>
            <person name="Riley R."/>
            <person name="Barry K."/>
            <person name="Blanchette R.A."/>
            <person name="Henrissat B."/>
            <person name="Martinez A.T."/>
            <person name="Otillar R."/>
            <person name="Spatafora J.W."/>
            <person name="Yadav J.S."/>
            <person name="Aerts A."/>
            <person name="Benoit I."/>
            <person name="Boyd A."/>
            <person name="Carlson A."/>
            <person name="Copeland A."/>
            <person name="Coutinho P.M."/>
            <person name="de Vries R.P."/>
            <person name="Ferreira P."/>
            <person name="Findley K."/>
            <person name="Foster B."/>
            <person name="Gaskell J."/>
            <person name="Glotzer D."/>
            <person name="Gorecki P."/>
            <person name="Heitman J."/>
            <person name="Hesse C."/>
            <person name="Hori C."/>
            <person name="Igarashi K."/>
            <person name="Jurgens J.A."/>
            <person name="Kallen N."/>
            <person name="Kersten P."/>
            <person name="Kohler A."/>
            <person name="Kuees U."/>
            <person name="Kumar T.K.A."/>
            <person name="Kuo A."/>
            <person name="LaButti K."/>
            <person name="Larrondo L.F."/>
            <person name="Lindquist E."/>
            <person name="Ling A."/>
            <person name="Lombard V."/>
            <person name="Lucas S."/>
            <person name="Lundell T."/>
            <person name="Martin R."/>
            <person name="McLaughlin D.J."/>
            <person name="Morgenstern I."/>
            <person name="Morin E."/>
            <person name="Murat C."/>
            <person name="Nagy L.G."/>
            <person name="Nolan M."/>
            <person name="Ohm R.A."/>
            <person name="Patyshakuliyeva A."/>
            <person name="Rokas A."/>
            <person name="Ruiz-Duenas F.J."/>
            <person name="Sabat G."/>
            <person name="Salamov A."/>
            <person name="Samejima M."/>
            <person name="Schmutz J."/>
            <person name="Slot J.C."/>
            <person name="St John F."/>
            <person name="Stenlid J."/>
            <person name="Sun H."/>
            <person name="Sun S."/>
            <person name="Syed K."/>
            <person name="Tsang A."/>
            <person name="Wiebenga A."/>
            <person name="Young D."/>
            <person name="Pisabarro A."/>
            <person name="Eastwood D.C."/>
            <person name="Martin F."/>
            <person name="Cullen D."/>
            <person name="Grigoriev I.V."/>
            <person name="Hibbett D.S."/>
        </authorList>
    </citation>
    <scope>NUCLEOTIDE SEQUENCE [LARGE SCALE GENOMIC DNA]</scope>
    <source>
        <strain evidence="3">RWD-64-598 SS2</strain>
    </source>
</reference>